<feature type="transmembrane region" description="Helical" evidence="1">
    <location>
        <begin position="21"/>
        <end position="48"/>
    </location>
</feature>
<keyword evidence="3" id="KW-1185">Reference proteome</keyword>
<keyword evidence="1" id="KW-1133">Transmembrane helix</keyword>
<protein>
    <submittedName>
        <fullName evidence="2">Uncharacterized protein</fullName>
    </submittedName>
</protein>
<feature type="transmembrane region" description="Helical" evidence="1">
    <location>
        <begin position="60"/>
        <end position="79"/>
    </location>
</feature>
<feature type="transmembrane region" description="Helical" evidence="1">
    <location>
        <begin position="397"/>
        <end position="421"/>
    </location>
</feature>
<dbReference type="Proteomes" id="UP000566819">
    <property type="component" value="Unassembled WGS sequence"/>
</dbReference>
<accession>A0A8H4R3M7</accession>
<reference evidence="2 3" key="1">
    <citation type="submission" date="2020-03" db="EMBL/GenBank/DDBJ databases">
        <title>Draft Genome Sequence of Cudoniella acicularis.</title>
        <authorList>
            <person name="Buettner E."/>
            <person name="Kellner H."/>
        </authorList>
    </citation>
    <scope>NUCLEOTIDE SEQUENCE [LARGE SCALE GENOMIC DNA]</scope>
    <source>
        <strain evidence="2 3">DSM 108380</strain>
    </source>
</reference>
<evidence type="ECO:0000313" key="3">
    <source>
        <dbReference type="Proteomes" id="UP000566819"/>
    </source>
</evidence>
<gene>
    <name evidence="2" type="ORF">G7Y89_g14492</name>
</gene>
<keyword evidence="1" id="KW-0812">Transmembrane</keyword>
<evidence type="ECO:0000313" key="2">
    <source>
        <dbReference type="EMBL" id="KAF4621714.1"/>
    </source>
</evidence>
<evidence type="ECO:0000256" key="1">
    <source>
        <dbReference type="SAM" id="Phobius"/>
    </source>
</evidence>
<feature type="transmembrane region" description="Helical" evidence="1">
    <location>
        <begin position="258"/>
        <end position="281"/>
    </location>
</feature>
<comment type="caution">
    <text evidence="2">The sequence shown here is derived from an EMBL/GenBank/DDBJ whole genome shotgun (WGS) entry which is preliminary data.</text>
</comment>
<dbReference type="EMBL" id="JAAMPI010001928">
    <property type="protein sequence ID" value="KAF4621714.1"/>
    <property type="molecule type" value="Genomic_DNA"/>
</dbReference>
<organism evidence="2 3">
    <name type="scientific">Cudoniella acicularis</name>
    <dbReference type="NCBI Taxonomy" id="354080"/>
    <lineage>
        <taxon>Eukaryota</taxon>
        <taxon>Fungi</taxon>
        <taxon>Dikarya</taxon>
        <taxon>Ascomycota</taxon>
        <taxon>Pezizomycotina</taxon>
        <taxon>Leotiomycetes</taxon>
        <taxon>Helotiales</taxon>
        <taxon>Tricladiaceae</taxon>
        <taxon>Cudoniella</taxon>
    </lineage>
</organism>
<dbReference type="AlphaFoldDB" id="A0A8H4R3M7"/>
<sequence length="586" mass="65098">MSSRKLKEEVRRIGGFKDVKVVQGFLAVVEFNSLFYVLIMGIAAYFTAKSTEKAAFEQEVLWLLIGTMIFIVIQGIWSYTPTTGVQGERGTEQSGNVEFDNSEGPLDQAYAQQHTAVLPSTEELPEINNTSSQNDNADLEISFAPAEMLGALGAIMDENEPVGASGDRIPLEPLAGNKSGITVPKKVKIRTGDVNEEVQTRSPLMSLQRNWLSSRAPKSRSKKNTARASSDAVIHENPEITWAGFHPDRIPFLELRSLLVFVFLFTVFSGTVILGFCVFFIVLEAQNELPIQWYFPFGIGVCLLTFCFFIDFRMRLKSDKPLSKFIIYEGSFVLFFWIAELVVLGLHAQNAGTDGKNHNKISVKPTEACSDGVDFSAAGIIKPLMASPSFRRTICGLFQTTFILALATTFFGLCTICSLTYQSSKKQSERRVPRYGPGLLPMLVSASCGWASLGFGRVLTKGRDKLLSPPGSDVNLPLFGHHHRSTFYVIKHLIEALKIGRISAEGFAISFPTPHITPIDWDAFIDFEPLPPLLNFVQESPNMSKTLELDLELETQLGPKTYKRLIYIYSESDSFTKSTDLESTQL</sequence>
<proteinExistence type="predicted"/>
<feature type="transmembrane region" description="Helical" evidence="1">
    <location>
        <begin position="325"/>
        <end position="348"/>
    </location>
</feature>
<feature type="transmembrane region" description="Helical" evidence="1">
    <location>
        <begin position="293"/>
        <end position="313"/>
    </location>
</feature>
<keyword evidence="1" id="KW-0472">Membrane</keyword>
<name>A0A8H4R3M7_9HELO</name>